<accession>A0AAU9IBC5</accession>
<name>A0AAU9IBC5_9CILI</name>
<reference evidence="2" key="1">
    <citation type="submission" date="2021-09" db="EMBL/GenBank/DDBJ databases">
        <authorList>
            <consortium name="AG Swart"/>
            <person name="Singh M."/>
            <person name="Singh A."/>
            <person name="Seah K."/>
            <person name="Emmerich C."/>
        </authorList>
    </citation>
    <scope>NUCLEOTIDE SEQUENCE</scope>
    <source>
        <strain evidence="2">ATCC30299</strain>
    </source>
</reference>
<gene>
    <name evidence="2" type="ORF">BSTOLATCC_MIC1454</name>
</gene>
<keyword evidence="1" id="KW-1133">Transmembrane helix</keyword>
<evidence type="ECO:0008006" key="4">
    <source>
        <dbReference type="Google" id="ProtNLM"/>
    </source>
</evidence>
<sequence>MAENQSSDYIPPVPTREQELKYLDDLEWELRNRRFRHRNYAPDPSRRYLQDYDDRVTKYRFNYWSKFLLGSILAIPVATWLTNKSPAKKSFMNIPYRTYPYQQNFRFWTFFITYDLLLAYTFAHFLKDTKYFEPLLELQRERKL</sequence>
<evidence type="ECO:0000256" key="1">
    <source>
        <dbReference type="SAM" id="Phobius"/>
    </source>
</evidence>
<comment type="caution">
    <text evidence="2">The sequence shown here is derived from an EMBL/GenBank/DDBJ whole genome shotgun (WGS) entry which is preliminary data.</text>
</comment>
<feature type="transmembrane region" description="Helical" evidence="1">
    <location>
        <begin position="63"/>
        <end position="83"/>
    </location>
</feature>
<keyword evidence="1" id="KW-0812">Transmembrane</keyword>
<keyword evidence="3" id="KW-1185">Reference proteome</keyword>
<evidence type="ECO:0000313" key="2">
    <source>
        <dbReference type="EMBL" id="CAG9310612.1"/>
    </source>
</evidence>
<dbReference type="AlphaFoldDB" id="A0AAU9IBC5"/>
<organism evidence="2 3">
    <name type="scientific">Blepharisma stoltei</name>
    <dbReference type="NCBI Taxonomy" id="1481888"/>
    <lineage>
        <taxon>Eukaryota</taxon>
        <taxon>Sar</taxon>
        <taxon>Alveolata</taxon>
        <taxon>Ciliophora</taxon>
        <taxon>Postciliodesmatophora</taxon>
        <taxon>Heterotrichea</taxon>
        <taxon>Heterotrichida</taxon>
        <taxon>Blepharismidae</taxon>
        <taxon>Blepharisma</taxon>
    </lineage>
</organism>
<dbReference type="Proteomes" id="UP001162131">
    <property type="component" value="Unassembled WGS sequence"/>
</dbReference>
<dbReference type="EMBL" id="CAJZBQ010000002">
    <property type="protein sequence ID" value="CAG9310612.1"/>
    <property type="molecule type" value="Genomic_DNA"/>
</dbReference>
<feature type="transmembrane region" description="Helical" evidence="1">
    <location>
        <begin position="104"/>
        <end position="126"/>
    </location>
</feature>
<evidence type="ECO:0000313" key="3">
    <source>
        <dbReference type="Proteomes" id="UP001162131"/>
    </source>
</evidence>
<keyword evidence="1" id="KW-0472">Membrane</keyword>
<proteinExistence type="predicted"/>
<protein>
    <recommendedName>
        <fullName evidence="4">Transmembrane protein</fullName>
    </recommendedName>
</protein>